<dbReference type="OrthoDB" id="6367049at2759"/>
<evidence type="ECO:0000256" key="7">
    <source>
        <dbReference type="ARBA" id="ARBA00023136"/>
    </source>
</evidence>
<feature type="compositionally biased region" description="Acidic residues" evidence="10">
    <location>
        <begin position="137"/>
        <end position="154"/>
    </location>
</feature>
<comment type="subcellular location">
    <subcellularLocation>
        <location evidence="1 9">Golgi apparatus membrane</location>
        <topology evidence="1 9">Single-pass type II membrane protein</topology>
    </subcellularLocation>
</comment>
<sequence length="467" mass="54726">MAKLRWRPRFFLLVGVVLLASWAFVEEANRVPDMLRHTDLFDDWLLRNRNNISRYEIKKLGLEADSETYQRWLVFKLLDSLREGNVTGRIRDSRILDEYKQYQKWLSERTEGAGDPSGAAEGEGGHTEEQDYWQDPLAEDEEDVEYEDEDDEEESIELRLQKRRKSMLTSCAAREQTSATEVLASVRPRIGFFFDQKTSVCAVGKAGSSSWREHIHRVNGIPRDVLIPDDPRVKEFFEQPEEALYASIISSAKIISVRHPLTRLVSCYRSKFELGRPMKPYAPKKEAKFLAVKPQCARLADEVLHLLASRVTHTNDMIPEDTHVRLNLSEPINPAVKYDLTVYEGLYRLLKPHVLFSHFLKHVVHTHKTGTWNGHWGKYVELCAPCGLKYDYVVKLETMSEDLEYIFQKLGIPSNPNLRKNKSTRRKDFSKYFRYYRWISKELKREVFETFKDDLEMFEYTLPKNFL</sequence>
<keyword evidence="13" id="KW-1185">Reference proteome</keyword>
<evidence type="ECO:0000256" key="2">
    <source>
        <dbReference type="ARBA" id="ARBA00006339"/>
    </source>
</evidence>
<evidence type="ECO:0000256" key="1">
    <source>
        <dbReference type="ARBA" id="ARBA00004323"/>
    </source>
</evidence>
<keyword evidence="9" id="KW-0119">Carbohydrate metabolism</keyword>
<keyword evidence="4" id="KW-0812">Transmembrane</keyword>
<dbReference type="PANTHER" id="PTHR12137:SF54">
    <property type="entry name" value="CARBOHYDRATE SULFOTRANSFERASE"/>
    <property type="match status" value="1"/>
</dbReference>
<keyword evidence="3 9" id="KW-0808">Transferase</keyword>
<reference evidence="12 13" key="1">
    <citation type="submission" date="2018-04" db="EMBL/GenBank/DDBJ databases">
        <authorList>
            <person name="Zhang X."/>
            <person name="Yuan J."/>
            <person name="Li F."/>
            <person name="Xiang J."/>
        </authorList>
    </citation>
    <scope>NUCLEOTIDE SEQUENCE [LARGE SCALE GENOMIC DNA]</scope>
    <source>
        <tissue evidence="12">Muscle</tissue>
    </source>
</reference>
<dbReference type="GO" id="GO:0008146">
    <property type="term" value="F:sulfotransferase activity"/>
    <property type="evidence" value="ECO:0007669"/>
    <property type="project" value="InterPro"/>
</dbReference>
<keyword evidence="11" id="KW-0732">Signal</keyword>
<dbReference type="AlphaFoldDB" id="A0A3R7NBD0"/>
<organism evidence="12 13">
    <name type="scientific">Penaeus vannamei</name>
    <name type="common">Whiteleg shrimp</name>
    <name type="synonym">Litopenaeus vannamei</name>
    <dbReference type="NCBI Taxonomy" id="6689"/>
    <lineage>
        <taxon>Eukaryota</taxon>
        <taxon>Metazoa</taxon>
        <taxon>Ecdysozoa</taxon>
        <taxon>Arthropoda</taxon>
        <taxon>Crustacea</taxon>
        <taxon>Multicrustacea</taxon>
        <taxon>Malacostraca</taxon>
        <taxon>Eumalacostraca</taxon>
        <taxon>Eucarida</taxon>
        <taxon>Decapoda</taxon>
        <taxon>Dendrobranchiata</taxon>
        <taxon>Penaeoidea</taxon>
        <taxon>Penaeidae</taxon>
        <taxon>Penaeus</taxon>
    </lineage>
</organism>
<dbReference type="EC" id="2.8.2.-" evidence="9"/>
<dbReference type="PANTHER" id="PTHR12137">
    <property type="entry name" value="CARBOHYDRATE SULFOTRANSFERASE"/>
    <property type="match status" value="1"/>
</dbReference>
<evidence type="ECO:0000256" key="6">
    <source>
        <dbReference type="ARBA" id="ARBA00023034"/>
    </source>
</evidence>
<keyword evidence="8 9" id="KW-0325">Glycoprotein</keyword>
<dbReference type="InterPro" id="IPR005331">
    <property type="entry name" value="Sulfotransferase"/>
</dbReference>
<comment type="caution">
    <text evidence="12">The sequence shown here is derived from an EMBL/GenBank/DDBJ whole genome shotgun (WGS) entry which is preliminary data.</text>
</comment>
<keyword evidence="7" id="KW-0472">Membrane</keyword>
<evidence type="ECO:0000313" key="12">
    <source>
        <dbReference type="EMBL" id="ROT82486.1"/>
    </source>
</evidence>
<dbReference type="GO" id="GO:0016051">
    <property type="term" value="P:carbohydrate biosynthetic process"/>
    <property type="evidence" value="ECO:0007669"/>
    <property type="project" value="InterPro"/>
</dbReference>
<dbReference type="InterPro" id="IPR018011">
    <property type="entry name" value="Carb_sulfotrans_8-10"/>
</dbReference>
<evidence type="ECO:0000256" key="3">
    <source>
        <dbReference type="ARBA" id="ARBA00022679"/>
    </source>
</evidence>
<proteinExistence type="inferred from homology"/>
<evidence type="ECO:0000256" key="11">
    <source>
        <dbReference type="SAM" id="SignalP"/>
    </source>
</evidence>
<dbReference type="EMBL" id="QCYY01000817">
    <property type="protein sequence ID" value="ROT82486.1"/>
    <property type="molecule type" value="Genomic_DNA"/>
</dbReference>
<keyword evidence="9" id="KW-0735">Signal-anchor</keyword>
<name>A0A3R7NBD0_PENVA</name>
<comment type="similarity">
    <text evidence="2 9">Belongs to the sulfotransferase 2 family.</text>
</comment>
<dbReference type="Proteomes" id="UP000283509">
    <property type="component" value="Unassembled WGS sequence"/>
</dbReference>
<feature type="signal peptide" evidence="11">
    <location>
        <begin position="1"/>
        <end position="27"/>
    </location>
</feature>
<evidence type="ECO:0000256" key="9">
    <source>
        <dbReference type="RuleBase" id="RU364020"/>
    </source>
</evidence>
<evidence type="ECO:0000313" key="13">
    <source>
        <dbReference type="Proteomes" id="UP000283509"/>
    </source>
</evidence>
<gene>
    <name evidence="12" type="ORF">C7M84_024341</name>
</gene>
<dbReference type="GO" id="GO:0000139">
    <property type="term" value="C:Golgi membrane"/>
    <property type="evidence" value="ECO:0007669"/>
    <property type="project" value="UniProtKB-SubCell"/>
</dbReference>
<accession>A0A3R7NBD0</accession>
<dbReference type="Pfam" id="PF03567">
    <property type="entry name" value="Sulfotransfer_2"/>
    <property type="match status" value="1"/>
</dbReference>
<evidence type="ECO:0000256" key="4">
    <source>
        <dbReference type="ARBA" id="ARBA00022692"/>
    </source>
</evidence>
<protein>
    <recommendedName>
        <fullName evidence="9">Carbohydrate sulfotransferase</fullName>
        <ecNumber evidence="9">2.8.2.-</ecNumber>
    </recommendedName>
</protein>
<evidence type="ECO:0000256" key="8">
    <source>
        <dbReference type="ARBA" id="ARBA00023180"/>
    </source>
</evidence>
<keyword evidence="6 9" id="KW-0333">Golgi apparatus</keyword>
<evidence type="ECO:0000256" key="10">
    <source>
        <dbReference type="SAM" id="MobiDB-lite"/>
    </source>
</evidence>
<keyword evidence="5" id="KW-1133">Transmembrane helix</keyword>
<reference evidence="12 13" key="2">
    <citation type="submission" date="2019-01" db="EMBL/GenBank/DDBJ databases">
        <title>The decoding of complex shrimp genome reveals the adaptation for benthos swimmer, frequently molting mechanism and breeding impact on genome.</title>
        <authorList>
            <person name="Sun Y."/>
            <person name="Gao Y."/>
            <person name="Yu Y."/>
        </authorList>
    </citation>
    <scope>NUCLEOTIDE SEQUENCE [LARGE SCALE GENOMIC DNA]</scope>
    <source>
        <tissue evidence="12">Muscle</tissue>
    </source>
</reference>
<evidence type="ECO:0000256" key="5">
    <source>
        <dbReference type="ARBA" id="ARBA00022989"/>
    </source>
</evidence>
<feature type="chain" id="PRO_5018618392" description="Carbohydrate sulfotransferase" evidence="11">
    <location>
        <begin position="28"/>
        <end position="467"/>
    </location>
</feature>
<feature type="region of interest" description="Disordered" evidence="10">
    <location>
        <begin position="108"/>
        <end position="154"/>
    </location>
</feature>